<dbReference type="InterPro" id="IPR027417">
    <property type="entry name" value="P-loop_NTPase"/>
</dbReference>
<evidence type="ECO:0000313" key="2">
    <source>
        <dbReference type="RefSeq" id="XP_022258262.1"/>
    </source>
</evidence>
<reference evidence="2" key="1">
    <citation type="submission" date="2025-08" db="UniProtKB">
        <authorList>
            <consortium name="RefSeq"/>
        </authorList>
    </citation>
    <scope>IDENTIFICATION</scope>
    <source>
        <tissue evidence="2">Muscle</tissue>
    </source>
</reference>
<evidence type="ECO:0000313" key="1">
    <source>
        <dbReference type="Proteomes" id="UP000694941"/>
    </source>
</evidence>
<dbReference type="Gene3D" id="3.40.50.300">
    <property type="entry name" value="P-loop containing nucleotide triphosphate hydrolases"/>
    <property type="match status" value="1"/>
</dbReference>
<dbReference type="RefSeq" id="XP_022258262.1">
    <property type="nucleotide sequence ID" value="XM_022402554.1"/>
</dbReference>
<dbReference type="SUPFAM" id="SSF52540">
    <property type="entry name" value="P-loop containing nucleoside triphosphate hydrolases"/>
    <property type="match status" value="1"/>
</dbReference>
<sequence length="149" mass="17562">MLLTWLKPFRLLHVTRLVAVTYLLISCFQVIVLKIDNRHFLAEEHNKWKSVNRNDLTTPVAAVEKFPSPASQVKPVIVLQTYWRSGSTFSGEMLSNYPGVFYRYEPFMYLDVFRELDSEQTKNAIETLRHLSRCEYHNVDDFFQQVGRD</sequence>
<name>A0ABM1TQV6_LIMPO</name>
<proteinExistence type="predicted"/>
<dbReference type="PANTHER" id="PTHR10704">
    <property type="entry name" value="CARBOHYDRATE SULFOTRANSFERASE"/>
    <property type="match status" value="1"/>
</dbReference>
<protein>
    <submittedName>
        <fullName evidence="2">Uncharacterized protein LOC111089661</fullName>
    </submittedName>
</protein>
<accession>A0ABM1TQV6</accession>
<dbReference type="GeneID" id="111089661"/>
<dbReference type="PANTHER" id="PTHR10704:SF44">
    <property type="entry name" value="LD35051P-RELATED"/>
    <property type="match status" value="1"/>
</dbReference>
<dbReference type="Proteomes" id="UP000694941">
    <property type="component" value="Unplaced"/>
</dbReference>
<gene>
    <name evidence="2" type="primary">LOC111089661</name>
</gene>
<organism evidence="1 2">
    <name type="scientific">Limulus polyphemus</name>
    <name type="common">Atlantic horseshoe crab</name>
    <dbReference type="NCBI Taxonomy" id="6850"/>
    <lineage>
        <taxon>Eukaryota</taxon>
        <taxon>Metazoa</taxon>
        <taxon>Ecdysozoa</taxon>
        <taxon>Arthropoda</taxon>
        <taxon>Chelicerata</taxon>
        <taxon>Merostomata</taxon>
        <taxon>Xiphosura</taxon>
        <taxon>Limulidae</taxon>
        <taxon>Limulus</taxon>
    </lineage>
</organism>
<dbReference type="InterPro" id="IPR051135">
    <property type="entry name" value="Gal/GlcNAc/GalNAc_ST"/>
</dbReference>
<keyword evidence="1" id="KW-1185">Reference proteome</keyword>
<dbReference type="PROSITE" id="PS51257">
    <property type="entry name" value="PROKAR_LIPOPROTEIN"/>
    <property type="match status" value="1"/>
</dbReference>